<dbReference type="InterPro" id="IPR029044">
    <property type="entry name" value="Nucleotide-diphossugar_trans"/>
</dbReference>
<organism evidence="4">
    <name type="scientific">Pelagomonas calceolata</name>
    <dbReference type="NCBI Taxonomy" id="35677"/>
    <lineage>
        <taxon>Eukaryota</taxon>
        <taxon>Sar</taxon>
        <taxon>Stramenopiles</taxon>
        <taxon>Ochrophyta</taxon>
        <taxon>Pelagophyceae</taxon>
        <taxon>Pelagomonadales</taxon>
        <taxon>Pelagomonadaceae</taxon>
        <taxon>Pelagomonas</taxon>
    </lineage>
</organism>
<evidence type="ECO:0000256" key="3">
    <source>
        <dbReference type="SAM" id="SignalP"/>
    </source>
</evidence>
<evidence type="ECO:0000313" key="4">
    <source>
        <dbReference type="EMBL" id="CAE0706864.1"/>
    </source>
</evidence>
<keyword evidence="2" id="KW-0808">Transferase</keyword>
<keyword evidence="3" id="KW-0732">Signal</keyword>
<dbReference type="AlphaFoldDB" id="A0A7S4EDP5"/>
<dbReference type="PANTHER" id="PTHR31121:SF6">
    <property type="entry name" value="ALPHA-1,2 MANNOSYLTRANSFERASE KTR1"/>
    <property type="match status" value="1"/>
</dbReference>
<comment type="similarity">
    <text evidence="1">Belongs to the glycosyltransferase 15 family.</text>
</comment>
<dbReference type="InterPro" id="IPR002685">
    <property type="entry name" value="Glyco_trans_15"/>
</dbReference>
<dbReference type="Gene3D" id="3.90.550.10">
    <property type="entry name" value="Spore Coat Polysaccharide Biosynthesis Protein SpsA, Chain A"/>
    <property type="match status" value="1"/>
</dbReference>
<dbReference type="EMBL" id="HBIW01025863">
    <property type="protein sequence ID" value="CAE0706864.1"/>
    <property type="molecule type" value="Transcribed_RNA"/>
</dbReference>
<dbReference type="GO" id="GO:0016020">
    <property type="term" value="C:membrane"/>
    <property type="evidence" value="ECO:0007669"/>
    <property type="project" value="InterPro"/>
</dbReference>
<feature type="chain" id="PRO_5031297166" description="Nucleotide-diphospho-sugar transferase domain-containing protein" evidence="3">
    <location>
        <begin position="22"/>
        <end position="412"/>
    </location>
</feature>
<reference evidence="4" key="1">
    <citation type="submission" date="2021-01" db="EMBL/GenBank/DDBJ databases">
        <authorList>
            <person name="Corre E."/>
            <person name="Pelletier E."/>
            <person name="Niang G."/>
            <person name="Scheremetjew M."/>
            <person name="Finn R."/>
            <person name="Kale V."/>
            <person name="Holt S."/>
            <person name="Cochrane G."/>
            <person name="Meng A."/>
            <person name="Brown T."/>
            <person name="Cohen L."/>
        </authorList>
    </citation>
    <scope>NUCLEOTIDE SEQUENCE</scope>
    <source>
        <strain evidence="4">CCMP1756</strain>
    </source>
</reference>
<name>A0A7S4EDP5_9STRA</name>
<dbReference type="GO" id="GO:0000026">
    <property type="term" value="F:alpha-1,2-mannosyltransferase activity"/>
    <property type="evidence" value="ECO:0007669"/>
    <property type="project" value="TreeGrafter"/>
</dbReference>
<evidence type="ECO:0000256" key="2">
    <source>
        <dbReference type="ARBA" id="ARBA00022679"/>
    </source>
</evidence>
<gene>
    <name evidence="4" type="ORF">PCAL00307_LOCUS22315</name>
</gene>
<feature type="signal peptide" evidence="3">
    <location>
        <begin position="1"/>
        <end position="21"/>
    </location>
</feature>
<dbReference type="GO" id="GO:0006487">
    <property type="term" value="P:protein N-linked glycosylation"/>
    <property type="evidence" value="ECO:0007669"/>
    <property type="project" value="TreeGrafter"/>
</dbReference>
<evidence type="ECO:0000256" key="1">
    <source>
        <dbReference type="ARBA" id="ARBA00007677"/>
    </source>
</evidence>
<accession>A0A7S4EDP5</accession>
<dbReference type="GO" id="GO:0005794">
    <property type="term" value="C:Golgi apparatus"/>
    <property type="evidence" value="ECO:0007669"/>
    <property type="project" value="TreeGrafter"/>
</dbReference>
<evidence type="ECO:0008006" key="5">
    <source>
        <dbReference type="Google" id="ProtNLM"/>
    </source>
</evidence>
<dbReference type="PANTHER" id="PTHR31121">
    <property type="entry name" value="ALPHA-1,2 MANNOSYLTRANSFERASE KTR1"/>
    <property type="match status" value="1"/>
</dbReference>
<protein>
    <recommendedName>
        <fullName evidence="5">Nucleotide-diphospho-sugar transferase domain-containing protein</fullName>
    </recommendedName>
</protein>
<proteinExistence type="inferred from homology"/>
<sequence length="412" mass="48188">MRTRAAVLLGVAHAWHPAVQGACTRQRRSRDAVVWLGQRKHSSYDASHGNTLNASLASVVTHYRAIRAADVLIWHEGDLSRSDVDSPSEVNVRFCRLAPRTGWGRGRGQDRIRPRETRWSEGYMRMIRFYAVTGWDTLRHLGYEWWMRMDDDSFFLSNIDYNVFDAMRGGGYVYGFRALSRECDRMFGAFVDVYREDHGLPPLLDDGTIFCERVPKHCSRDGRPLRRQTRRAASRRRGARPEIRWPRRFRARPYCEGLGRVGFYNNWFVSSIEWWTSEPVSKFRRAFDASALIFSHRHNDLIFQSAAVRLLLARERWRRFADFSYQHHTVRDGRVTWGGLETGYDDPDAKRTVTDYLRRWHAHNPVSSKKCRVQLTRNDSRFYDVAYVPHGRTRWGVPAAPYCPKAGRAPLW</sequence>
<dbReference type="SUPFAM" id="SSF53448">
    <property type="entry name" value="Nucleotide-diphospho-sugar transferases"/>
    <property type="match status" value="1"/>
</dbReference>
<dbReference type="GO" id="GO:0000032">
    <property type="term" value="P:cell wall mannoprotein biosynthetic process"/>
    <property type="evidence" value="ECO:0007669"/>
    <property type="project" value="TreeGrafter"/>
</dbReference>